<proteinExistence type="predicted"/>
<evidence type="ECO:0008006" key="5">
    <source>
        <dbReference type="Google" id="ProtNLM"/>
    </source>
</evidence>
<sequence length="225" mass="24671">MRASVSSKFLDFTKPLEGYVEYMYADIKGLVTVGIGNLIDPVNTATSLPFVDKKTGRRATKQEIVAEWNLIKDPRGTRGLARKGHRACAPLTKLRLTEAAIHDLCERKLNSNEANLKKVTEFQAFDSWPADAQLALLSMAWAMGPGFASAGKWPKFRKACGAMDFDAAAANCQMSTTGNPGLIKRNTENQTLLRNAAAVLAGEADGFYNRETLYWPQINAKPVAM</sequence>
<dbReference type="SUPFAM" id="SSF53955">
    <property type="entry name" value="Lysozyme-like"/>
    <property type="match status" value="1"/>
</dbReference>
<name>A0A5B9MRD1_9BACT</name>
<dbReference type="InterPro" id="IPR023347">
    <property type="entry name" value="Lysozyme_dom_sf"/>
</dbReference>
<accession>A0A5B9MRD1</accession>
<dbReference type="RefSeq" id="WP_147871530.1">
    <property type="nucleotide sequence ID" value="NZ_CP036264.1"/>
</dbReference>
<dbReference type="GO" id="GO:0031640">
    <property type="term" value="P:killing of cells of another organism"/>
    <property type="evidence" value="ECO:0007669"/>
    <property type="project" value="UniProtKB-KW"/>
</dbReference>
<evidence type="ECO:0000256" key="2">
    <source>
        <dbReference type="ARBA" id="ARBA00022638"/>
    </source>
</evidence>
<dbReference type="GO" id="GO:0042742">
    <property type="term" value="P:defense response to bacterium"/>
    <property type="evidence" value="ECO:0007669"/>
    <property type="project" value="UniProtKB-KW"/>
</dbReference>
<organism evidence="3 4">
    <name type="scientific">Stieleria maiorica</name>
    <dbReference type="NCBI Taxonomy" id="2795974"/>
    <lineage>
        <taxon>Bacteria</taxon>
        <taxon>Pseudomonadati</taxon>
        <taxon>Planctomycetota</taxon>
        <taxon>Planctomycetia</taxon>
        <taxon>Pirellulales</taxon>
        <taxon>Pirellulaceae</taxon>
        <taxon>Stieleria</taxon>
    </lineage>
</organism>
<dbReference type="KEGG" id="smam:Mal15_67380"/>
<gene>
    <name evidence="3" type="ORF">Mal15_67380</name>
</gene>
<evidence type="ECO:0000313" key="3">
    <source>
        <dbReference type="EMBL" id="QEG02617.1"/>
    </source>
</evidence>
<evidence type="ECO:0000313" key="4">
    <source>
        <dbReference type="Proteomes" id="UP000321353"/>
    </source>
</evidence>
<dbReference type="GO" id="GO:0003796">
    <property type="term" value="F:lysozyme activity"/>
    <property type="evidence" value="ECO:0007669"/>
    <property type="project" value="InterPro"/>
</dbReference>
<keyword evidence="2" id="KW-0081">Bacteriolytic enzyme</keyword>
<dbReference type="AlphaFoldDB" id="A0A5B9MRD1"/>
<dbReference type="Proteomes" id="UP000321353">
    <property type="component" value="Chromosome"/>
</dbReference>
<keyword evidence="1" id="KW-0929">Antimicrobial</keyword>
<protein>
    <recommendedName>
        <fullName evidence="5">Lysozyme</fullName>
    </recommendedName>
</protein>
<evidence type="ECO:0000256" key="1">
    <source>
        <dbReference type="ARBA" id="ARBA00022529"/>
    </source>
</evidence>
<reference evidence="3 4" key="1">
    <citation type="submission" date="2019-02" db="EMBL/GenBank/DDBJ databases">
        <title>Planctomycetal bacteria perform biofilm scaping via a novel small molecule.</title>
        <authorList>
            <person name="Jeske O."/>
            <person name="Boedeker C."/>
            <person name="Wiegand S."/>
            <person name="Breitling P."/>
            <person name="Kallscheuer N."/>
            <person name="Jogler M."/>
            <person name="Rohde M."/>
            <person name="Petersen J."/>
            <person name="Medema M.H."/>
            <person name="Surup F."/>
            <person name="Jogler C."/>
        </authorList>
    </citation>
    <scope>NUCLEOTIDE SEQUENCE [LARGE SCALE GENOMIC DNA]</scope>
    <source>
        <strain evidence="3 4">Mal15</strain>
    </source>
</reference>
<dbReference type="Gene3D" id="1.10.530.40">
    <property type="match status" value="1"/>
</dbReference>
<dbReference type="EMBL" id="CP036264">
    <property type="protein sequence ID" value="QEG02617.1"/>
    <property type="molecule type" value="Genomic_DNA"/>
</dbReference>
<dbReference type="InterPro" id="IPR023346">
    <property type="entry name" value="Lysozyme-like_dom_sf"/>
</dbReference>
<keyword evidence="4" id="KW-1185">Reference proteome</keyword>